<feature type="chain" id="PRO_5027832546" evidence="2">
    <location>
        <begin position="38"/>
        <end position="178"/>
    </location>
</feature>
<evidence type="ECO:0000256" key="2">
    <source>
        <dbReference type="SAM" id="SignalP"/>
    </source>
</evidence>
<proteinExistence type="predicted"/>
<name>A0A7C5QWU6_9PROT</name>
<keyword evidence="2" id="KW-0732">Signal</keyword>
<evidence type="ECO:0000256" key="1">
    <source>
        <dbReference type="SAM" id="MobiDB-lite"/>
    </source>
</evidence>
<organism evidence="3">
    <name type="scientific">Hellea balneolensis</name>
    <dbReference type="NCBI Taxonomy" id="287478"/>
    <lineage>
        <taxon>Bacteria</taxon>
        <taxon>Pseudomonadati</taxon>
        <taxon>Pseudomonadota</taxon>
        <taxon>Alphaproteobacteria</taxon>
        <taxon>Maricaulales</taxon>
        <taxon>Robiginitomaculaceae</taxon>
        <taxon>Hellea</taxon>
    </lineage>
</organism>
<feature type="region of interest" description="Disordered" evidence="1">
    <location>
        <begin position="68"/>
        <end position="92"/>
    </location>
</feature>
<dbReference type="EMBL" id="DRMJ01000400">
    <property type="protein sequence ID" value="HHL43482.1"/>
    <property type="molecule type" value="Genomic_DNA"/>
</dbReference>
<sequence length="178" mass="19271">MSYQRSAKRETFTLIPKVAIMMILAFLWILMSVPAAADPPKDPKPPVTEDVQDAVKDTVKDQIKDMAKDTDTVPVPNPKGMAPTQEAVPEDEVMELPKTDTAVKATGVETPSVEAPEPEATETLDVDASYHCYPQDSGKTECICKGEQACEALKQADICAVGSEWGKDELAGCTQKTE</sequence>
<gene>
    <name evidence="3" type="ORF">ENJ42_07690</name>
</gene>
<dbReference type="AlphaFoldDB" id="A0A7C5QWU6"/>
<feature type="signal peptide" evidence="2">
    <location>
        <begin position="1"/>
        <end position="37"/>
    </location>
</feature>
<accession>A0A7C5QWU6</accession>
<evidence type="ECO:0000313" key="3">
    <source>
        <dbReference type="EMBL" id="HHL43482.1"/>
    </source>
</evidence>
<reference evidence="3" key="1">
    <citation type="journal article" date="2020" name="mSystems">
        <title>Genome- and Community-Level Interaction Insights into Carbon Utilization and Element Cycling Functions of Hydrothermarchaeota in Hydrothermal Sediment.</title>
        <authorList>
            <person name="Zhou Z."/>
            <person name="Liu Y."/>
            <person name="Xu W."/>
            <person name="Pan J."/>
            <person name="Luo Z.H."/>
            <person name="Li M."/>
        </authorList>
    </citation>
    <scope>NUCLEOTIDE SEQUENCE [LARGE SCALE GENOMIC DNA]</scope>
    <source>
        <strain evidence="3">HyVt-485</strain>
    </source>
</reference>
<protein>
    <submittedName>
        <fullName evidence="3">Uncharacterized protein</fullName>
    </submittedName>
</protein>
<dbReference type="Proteomes" id="UP000885830">
    <property type="component" value="Unassembled WGS sequence"/>
</dbReference>
<comment type="caution">
    <text evidence="3">The sequence shown here is derived from an EMBL/GenBank/DDBJ whole genome shotgun (WGS) entry which is preliminary data.</text>
</comment>